<keyword evidence="2" id="KW-1185">Reference proteome</keyword>
<dbReference type="AlphaFoldDB" id="A0A917ELZ5"/>
<organism evidence="1 2">
    <name type="scientific">Priestia taiwanensis</name>
    <dbReference type="NCBI Taxonomy" id="1347902"/>
    <lineage>
        <taxon>Bacteria</taxon>
        <taxon>Bacillati</taxon>
        <taxon>Bacillota</taxon>
        <taxon>Bacilli</taxon>
        <taxon>Bacillales</taxon>
        <taxon>Bacillaceae</taxon>
        <taxon>Priestia</taxon>
    </lineage>
</organism>
<evidence type="ECO:0000313" key="2">
    <source>
        <dbReference type="Proteomes" id="UP000605259"/>
    </source>
</evidence>
<reference evidence="1" key="2">
    <citation type="submission" date="2020-09" db="EMBL/GenBank/DDBJ databases">
        <authorList>
            <person name="Sun Q."/>
            <person name="Zhou Y."/>
        </authorList>
    </citation>
    <scope>NUCLEOTIDE SEQUENCE</scope>
    <source>
        <strain evidence="1">CGMCC 1.12698</strain>
    </source>
</reference>
<protein>
    <submittedName>
        <fullName evidence="1">Uncharacterized protein</fullName>
    </submittedName>
</protein>
<dbReference type="InterPro" id="IPR025033">
    <property type="entry name" value="DUF3920"/>
</dbReference>
<name>A0A917ELZ5_9BACI</name>
<accession>A0A917ELZ5</accession>
<sequence>MNIDSVLKKKNVLQRYRNWFVLDDMAFSVRDLYDDVLSITNTFSASVIFCDSCEANQIADELGAEEQEFLYDISGMYWHELNIVFIFHFDNYTQTLETLFHEWVHTMQFQSEDGRRIQQKETSLPYEQRQLEKQAFALAKEMMEVYRLR</sequence>
<reference evidence="1" key="1">
    <citation type="journal article" date="2014" name="Int. J. Syst. Evol. Microbiol.">
        <title>Complete genome sequence of Corynebacterium casei LMG S-19264T (=DSM 44701T), isolated from a smear-ripened cheese.</title>
        <authorList>
            <consortium name="US DOE Joint Genome Institute (JGI-PGF)"/>
            <person name="Walter F."/>
            <person name="Albersmeier A."/>
            <person name="Kalinowski J."/>
            <person name="Ruckert C."/>
        </authorList>
    </citation>
    <scope>NUCLEOTIDE SEQUENCE</scope>
    <source>
        <strain evidence="1">CGMCC 1.12698</strain>
    </source>
</reference>
<evidence type="ECO:0000313" key="1">
    <source>
        <dbReference type="EMBL" id="GGE59953.1"/>
    </source>
</evidence>
<dbReference type="Proteomes" id="UP000605259">
    <property type="component" value="Unassembled WGS sequence"/>
</dbReference>
<proteinExistence type="predicted"/>
<dbReference type="RefSeq" id="WP_188387127.1">
    <property type="nucleotide sequence ID" value="NZ_BMFK01000001.1"/>
</dbReference>
<comment type="caution">
    <text evidence="1">The sequence shown here is derived from an EMBL/GenBank/DDBJ whole genome shotgun (WGS) entry which is preliminary data.</text>
</comment>
<dbReference type="Pfam" id="PF13058">
    <property type="entry name" value="DUF3920"/>
    <property type="match status" value="1"/>
</dbReference>
<gene>
    <name evidence="1" type="ORF">GCM10007140_07940</name>
</gene>
<dbReference type="EMBL" id="BMFK01000001">
    <property type="protein sequence ID" value="GGE59953.1"/>
    <property type="molecule type" value="Genomic_DNA"/>
</dbReference>